<organism evidence="2">
    <name type="scientific">Rhizophora mucronata</name>
    <name type="common">Asiatic mangrove</name>
    <dbReference type="NCBI Taxonomy" id="61149"/>
    <lineage>
        <taxon>Eukaryota</taxon>
        <taxon>Viridiplantae</taxon>
        <taxon>Streptophyta</taxon>
        <taxon>Embryophyta</taxon>
        <taxon>Tracheophyta</taxon>
        <taxon>Spermatophyta</taxon>
        <taxon>Magnoliopsida</taxon>
        <taxon>eudicotyledons</taxon>
        <taxon>Gunneridae</taxon>
        <taxon>Pentapetalae</taxon>
        <taxon>rosids</taxon>
        <taxon>fabids</taxon>
        <taxon>Malpighiales</taxon>
        <taxon>Rhizophoraceae</taxon>
        <taxon>Rhizophora</taxon>
    </lineage>
</organism>
<sequence length="254" mass="28123">MALLVGAFLMVAVKKAVILVAVAAVLTPLILGLIWNCVWGRKGLLEFVSKYPDAELRGAIDGQHVKVTGVVTCGSIALESSYQRIPRCIYVSAELYEYRGMGGKSAHPKHRFCSWGPRYSEKYVADFYISDFQSGLRALVKAGYGAKVAPFVKPSTVVDVVKENRDLSPNFLHWLADRNLSSDDRIMRLKEGYIKEGSTVSVMGIVRRHDNVLMIVPPQEPVSTGCQWTRFLLPTYVEGLVLTCDDQNADVVPV</sequence>
<dbReference type="InterPro" id="IPR040339">
    <property type="entry name" value="At1g16860-like"/>
</dbReference>
<keyword evidence="1" id="KW-0472">Membrane</keyword>
<dbReference type="EMBL" id="GGEC01030113">
    <property type="protein sequence ID" value="MBX10597.1"/>
    <property type="molecule type" value="Transcribed_RNA"/>
</dbReference>
<keyword evidence="1" id="KW-0812">Transmembrane</keyword>
<evidence type="ECO:0000256" key="1">
    <source>
        <dbReference type="SAM" id="Phobius"/>
    </source>
</evidence>
<dbReference type="PANTHER" id="PTHR33709">
    <property type="entry name" value="OSJNBA0035M09.9 PROTEIN"/>
    <property type="match status" value="1"/>
</dbReference>
<evidence type="ECO:0008006" key="3">
    <source>
        <dbReference type="Google" id="ProtNLM"/>
    </source>
</evidence>
<dbReference type="PANTHER" id="PTHR33709:SF17">
    <property type="entry name" value="UBIQUITIN-SPECIFIC PROTEASE FAMILY C19-RELATED PROTEIN"/>
    <property type="match status" value="1"/>
</dbReference>
<dbReference type="AlphaFoldDB" id="A0A2P2KXZ8"/>
<accession>A0A2P2KXZ8</accession>
<proteinExistence type="predicted"/>
<evidence type="ECO:0000313" key="2">
    <source>
        <dbReference type="EMBL" id="MBX10597.1"/>
    </source>
</evidence>
<feature type="transmembrane region" description="Helical" evidence="1">
    <location>
        <begin position="16"/>
        <end position="39"/>
    </location>
</feature>
<reference evidence="2" key="1">
    <citation type="submission" date="2018-02" db="EMBL/GenBank/DDBJ databases">
        <title>Rhizophora mucronata_Transcriptome.</title>
        <authorList>
            <person name="Meera S.P."/>
            <person name="Sreeshan A."/>
            <person name="Augustine A."/>
        </authorList>
    </citation>
    <scope>NUCLEOTIDE SEQUENCE</scope>
    <source>
        <tissue evidence="2">Leaf</tissue>
    </source>
</reference>
<protein>
    <recommendedName>
        <fullName evidence="3">Ubiquitin-specific protease family C19-related protein</fullName>
    </recommendedName>
</protein>
<keyword evidence="1" id="KW-1133">Transmembrane helix</keyword>
<name>A0A2P2KXZ8_RHIMU</name>